<organism evidence="1 2">
    <name type="scientific">Paramuricea clavata</name>
    <name type="common">Red gorgonian</name>
    <name type="synonym">Violescent sea-whip</name>
    <dbReference type="NCBI Taxonomy" id="317549"/>
    <lineage>
        <taxon>Eukaryota</taxon>
        <taxon>Metazoa</taxon>
        <taxon>Cnidaria</taxon>
        <taxon>Anthozoa</taxon>
        <taxon>Octocorallia</taxon>
        <taxon>Malacalcyonacea</taxon>
        <taxon>Plexauridae</taxon>
        <taxon>Paramuricea</taxon>
    </lineage>
</organism>
<sequence length="69" mass="7822">MTVKLTPEKALALKSDCDLFLKKCPGNIVNREVAQIIGKIVSSFPWVLHGPLYYRHLERDKTSALARIK</sequence>
<gene>
    <name evidence="1" type="ORF">PACLA_8A030550</name>
</gene>
<protein>
    <submittedName>
        <fullName evidence="1">Uncharacterized protein</fullName>
    </submittedName>
</protein>
<keyword evidence="2" id="KW-1185">Reference proteome</keyword>
<evidence type="ECO:0000313" key="1">
    <source>
        <dbReference type="EMBL" id="CAB4045408.1"/>
    </source>
</evidence>
<accession>A0A7D9MEF8</accession>
<dbReference type="EMBL" id="CACRXK020039306">
    <property type="protein sequence ID" value="CAB4045408.1"/>
    <property type="molecule type" value="Genomic_DNA"/>
</dbReference>
<comment type="caution">
    <text evidence="1">The sequence shown here is derived from an EMBL/GenBank/DDBJ whole genome shotgun (WGS) entry which is preliminary data.</text>
</comment>
<dbReference type="Proteomes" id="UP001152795">
    <property type="component" value="Unassembled WGS sequence"/>
</dbReference>
<evidence type="ECO:0000313" key="2">
    <source>
        <dbReference type="Proteomes" id="UP001152795"/>
    </source>
</evidence>
<dbReference type="AlphaFoldDB" id="A0A7D9MEF8"/>
<proteinExistence type="predicted"/>
<feature type="non-terminal residue" evidence="1">
    <location>
        <position position="69"/>
    </location>
</feature>
<reference evidence="1" key="1">
    <citation type="submission" date="2020-04" db="EMBL/GenBank/DDBJ databases">
        <authorList>
            <person name="Alioto T."/>
            <person name="Alioto T."/>
            <person name="Gomez Garrido J."/>
        </authorList>
    </citation>
    <scope>NUCLEOTIDE SEQUENCE</scope>
    <source>
        <strain evidence="1">A484AB</strain>
    </source>
</reference>
<name>A0A7D9MEF8_PARCT</name>